<dbReference type="RefSeq" id="WP_394478079.1">
    <property type="nucleotide sequence ID" value="NZ_JBIGHV010000003.1"/>
</dbReference>
<accession>A0ABW7F0E3</accession>
<dbReference type="EMBL" id="JBIGHV010000003">
    <property type="protein sequence ID" value="MFG6430082.1"/>
    <property type="molecule type" value="Genomic_DNA"/>
</dbReference>
<comment type="caution">
    <text evidence="2">The sequence shown here is derived from an EMBL/GenBank/DDBJ whole genome shotgun (WGS) entry which is preliminary data.</text>
</comment>
<evidence type="ECO:0000313" key="3">
    <source>
        <dbReference type="Proteomes" id="UP001606210"/>
    </source>
</evidence>
<dbReference type="Proteomes" id="UP001606210">
    <property type="component" value="Unassembled WGS sequence"/>
</dbReference>
<dbReference type="PANTHER" id="PTHR48050:SF13">
    <property type="entry name" value="STEROL 3-BETA-GLUCOSYLTRANSFERASE UGT80A2"/>
    <property type="match status" value="1"/>
</dbReference>
<reference evidence="2 3" key="1">
    <citation type="submission" date="2024-08" db="EMBL/GenBank/DDBJ databases">
        <authorList>
            <person name="Lu H."/>
        </authorList>
    </citation>
    <scope>NUCLEOTIDE SEQUENCE [LARGE SCALE GENOMIC DNA]</scope>
    <source>
        <strain evidence="2 3">LYH14W</strain>
    </source>
</reference>
<dbReference type="Gene3D" id="3.40.50.2000">
    <property type="entry name" value="Glycogen Phosphorylase B"/>
    <property type="match status" value="2"/>
</dbReference>
<gene>
    <name evidence="2" type="ORF">ACG00Y_09180</name>
</gene>
<name>A0ABW7F0E3_9BURK</name>
<feature type="domain" description="Erythromycin biosynthesis protein CIII-like C-terminal" evidence="1">
    <location>
        <begin position="292"/>
        <end position="392"/>
    </location>
</feature>
<keyword evidence="3" id="KW-1185">Reference proteome</keyword>
<dbReference type="SUPFAM" id="SSF53756">
    <property type="entry name" value="UDP-Glycosyltransferase/glycogen phosphorylase"/>
    <property type="match status" value="1"/>
</dbReference>
<evidence type="ECO:0000313" key="2">
    <source>
        <dbReference type="EMBL" id="MFG6430082.1"/>
    </source>
</evidence>
<sequence length="415" mass="43945">MKILIGAAGSLGDTLPFVALGLALQQRGHQVHLFASESYAGHAAGLPFTAVASVAETDALLRDPRVTDPRRGMALIGEAFAAGLPRAFEAMRAEVVPGQTLAVGSTLAFATRLLKDALGVPTATVHLAPAVLRSVQQPPRLGPNGTLDKLPAGLQRAAWWLIDRLVLDRLFTKPFNDYRRQLGLGPVDRMFGAWLHQADATLGMFPPWLAPPQVDWPAGLVCTGFPLYDNGEAHPLPAALEAFLAAGEPPVGFTSGTANATSHGFFAASAAACALSGRRGLLITKVGAQLPATLPPGVLHVPYAPFSQLLPRLAAFVHHGGIGTTSQALRAGVPQLVRPMAYDQFDNAHHVQRLGVGQRRRPADYAPATVARDLDRLTQDRTLQRRCAEVASLCRADVDALAMACDAVLALARRG</sequence>
<dbReference type="CDD" id="cd03784">
    <property type="entry name" value="GT1_Gtf-like"/>
    <property type="match status" value="1"/>
</dbReference>
<dbReference type="InterPro" id="IPR002213">
    <property type="entry name" value="UDP_glucos_trans"/>
</dbReference>
<dbReference type="InterPro" id="IPR050426">
    <property type="entry name" value="Glycosyltransferase_28"/>
</dbReference>
<evidence type="ECO:0000259" key="1">
    <source>
        <dbReference type="Pfam" id="PF06722"/>
    </source>
</evidence>
<dbReference type="Pfam" id="PF06722">
    <property type="entry name" value="EryCIII-like_C"/>
    <property type="match status" value="1"/>
</dbReference>
<protein>
    <submittedName>
        <fullName evidence="2">Glycosyltransferase</fullName>
    </submittedName>
</protein>
<organism evidence="2 3">
    <name type="scientific">Pelomonas parva</name>
    <dbReference type="NCBI Taxonomy" id="3299032"/>
    <lineage>
        <taxon>Bacteria</taxon>
        <taxon>Pseudomonadati</taxon>
        <taxon>Pseudomonadota</taxon>
        <taxon>Betaproteobacteria</taxon>
        <taxon>Burkholderiales</taxon>
        <taxon>Sphaerotilaceae</taxon>
        <taxon>Roseateles</taxon>
    </lineage>
</organism>
<dbReference type="PANTHER" id="PTHR48050">
    <property type="entry name" value="STEROL 3-BETA-GLUCOSYLTRANSFERASE"/>
    <property type="match status" value="1"/>
</dbReference>
<dbReference type="InterPro" id="IPR010610">
    <property type="entry name" value="EryCIII-like_C"/>
</dbReference>
<proteinExistence type="predicted"/>